<accession>A0A2Z6NSC9</accession>
<dbReference type="EMBL" id="DF973510">
    <property type="protein sequence ID" value="GAU32897.1"/>
    <property type="molecule type" value="Genomic_DNA"/>
</dbReference>
<dbReference type="Pfam" id="PF13966">
    <property type="entry name" value="zf-RVT"/>
    <property type="match status" value="1"/>
</dbReference>
<evidence type="ECO:0000256" key="1">
    <source>
        <dbReference type="SAM" id="MobiDB-lite"/>
    </source>
</evidence>
<protein>
    <recommendedName>
        <fullName evidence="2">Reverse transcriptase zinc-binding domain-containing protein</fullName>
    </recommendedName>
</protein>
<evidence type="ECO:0000313" key="4">
    <source>
        <dbReference type="Proteomes" id="UP000242715"/>
    </source>
</evidence>
<dbReference type="InterPro" id="IPR026960">
    <property type="entry name" value="RVT-Znf"/>
</dbReference>
<name>A0A2Z6NSC9_TRISU</name>
<dbReference type="Gene3D" id="3.60.10.10">
    <property type="entry name" value="Endonuclease/exonuclease/phosphatase"/>
    <property type="match status" value="1"/>
</dbReference>
<dbReference type="Proteomes" id="UP000242715">
    <property type="component" value="Unassembled WGS sequence"/>
</dbReference>
<dbReference type="SUPFAM" id="SSF56219">
    <property type="entry name" value="DNase I-like"/>
    <property type="match status" value="1"/>
</dbReference>
<feature type="compositionally biased region" description="Polar residues" evidence="1">
    <location>
        <begin position="69"/>
        <end position="84"/>
    </location>
</feature>
<dbReference type="PANTHER" id="PTHR33116:SF78">
    <property type="entry name" value="OS12G0587133 PROTEIN"/>
    <property type="match status" value="1"/>
</dbReference>
<sequence>MLFNCHARAQPCTDGDQLRDSAGAQEVVSQNISSKEFPNQVNPVPAKIRKQHQIIKNLKLKVPQAGPESASSLSAMRKSQSSKEGSIRRSVQGEVVVQRNSPALHLSRKLSTSSVSSAGAVLCCSSINSSNIRNCNKRFIVHHDHLAATRVWKGAVDLGVEGEDIDERGWGDTAKRRRLKLLLNSDVEWVFKESRGLSGGGAFNSITKVGERIGNNGGSGYRERTEFSQFIDAMELVDLPVLGKKFTWYNSDSTVMSRLDRFLLSEGFIELGGFTNQWVGDRDISDHCPIWLESSNLNWGPKPFKFNNCWLEHADFIPFVKATWESMDIRGKKAFIVKQKMKRSKEALNKWNHEVFGIMDLNIEKTVKDLNEQKSRSKWIKEGDSNTRFFHASIKGRHRRNRIVKLGKENEWIQGVDEIKKAANDHFSKHFSEEWPLRHFLQGIDFKTLTAEDNAFLVEPFDETKVRDIIWSCDGNKSPGPDGFNLNFLKACWPIVKPDVLAFLGEFHDNAHLPKSLVASFLTLIPKKDHPQDLFDYRPICLIGSLYKILQILDGVVVLNDIIDLAKKRKDGCLLFKVDFEKAYDTFADDTILMREDTWDNIQTIKTILRSFELVSGLKINFVKSKIYAINVDERLLAAGSSFLSCRSEAIPFKFLGIPVGANPRSLPLYFFSFFKAPKCILKLLVRIQRNFLWGEGVEDKRLCWVKWDQICLPKEQDMDICVPNYWATMMHGYSVLDRVSVLGTYRVPVRVWYSLEALWFMTKVRACVGNGVNIGFWNFKWLGNNTFRDLYPNLYAKEERPNVSIAERLGSGGEVALRSWQWTEHLTDNEEQQMMDLSELLVGISLQADTDDSWRWIPESTCLFSVKSCYNALLQNNQLEELDSNVLNAIKHLWRNDVPSKILVFGWRLLLERLPTRLALTQRVQATNLGSKLVLGRKALVEVGTFFRYTHGTRKCVVR</sequence>
<dbReference type="AlphaFoldDB" id="A0A2Z6NSC9"/>
<organism evidence="3 4">
    <name type="scientific">Trifolium subterraneum</name>
    <name type="common">Subterranean clover</name>
    <dbReference type="NCBI Taxonomy" id="3900"/>
    <lineage>
        <taxon>Eukaryota</taxon>
        <taxon>Viridiplantae</taxon>
        <taxon>Streptophyta</taxon>
        <taxon>Embryophyta</taxon>
        <taxon>Tracheophyta</taxon>
        <taxon>Spermatophyta</taxon>
        <taxon>Magnoliopsida</taxon>
        <taxon>eudicotyledons</taxon>
        <taxon>Gunneridae</taxon>
        <taxon>Pentapetalae</taxon>
        <taxon>rosids</taxon>
        <taxon>fabids</taxon>
        <taxon>Fabales</taxon>
        <taxon>Fabaceae</taxon>
        <taxon>Papilionoideae</taxon>
        <taxon>50 kb inversion clade</taxon>
        <taxon>NPAAA clade</taxon>
        <taxon>Hologalegina</taxon>
        <taxon>IRL clade</taxon>
        <taxon>Trifolieae</taxon>
        <taxon>Trifolium</taxon>
    </lineage>
</organism>
<keyword evidence="4" id="KW-1185">Reference proteome</keyword>
<dbReference type="InterPro" id="IPR036691">
    <property type="entry name" value="Endo/exonu/phosph_ase_sf"/>
</dbReference>
<evidence type="ECO:0000259" key="2">
    <source>
        <dbReference type="Pfam" id="PF13966"/>
    </source>
</evidence>
<dbReference type="PANTHER" id="PTHR33116">
    <property type="entry name" value="REVERSE TRANSCRIPTASE ZINC-BINDING DOMAIN-CONTAINING PROTEIN-RELATED-RELATED"/>
    <property type="match status" value="1"/>
</dbReference>
<feature type="domain" description="Reverse transcriptase zinc-binding" evidence="2">
    <location>
        <begin position="865"/>
        <end position="924"/>
    </location>
</feature>
<gene>
    <name evidence="3" type="ORF">TSUD_393180</name>
</gene>
<evidence type="ECO:0000313" key="3">
    <source>
        <dbReference type="EMBL" id="GAU32897.1"/>
    </source>
</evidence>
<proteinExistence type="predicted"/>
<reference evidence="4" key="1">
    <citation type="journal article" date="2017" name="Front. Plant Sci.">
        <title>Climate Clever Clovers: New Paradigm to Reduce the Environmental Footprint of Ruminants by Breeding Low Methanogenic Forages Utilizing Haplotype Variation.</title>
        <authorList>
            <person name="Kaur P."/>
            <person name="Appels R."/>
            <person name="Bayer P.E."/>
            <person name="Keeble-Gagnere G."/>
            <person name="Wang J."/>
            <person name="Hirakawa H."/>
            <person name="Shirasawa K."/>
            <person name="Vercoe P."/>
            <person name="Stefanova K."/>
            <person name="Durmic Z."/>
            <person name="Nichols P."/>
            <person name="Revell C."/>
            <person name="Isobe S.N."/>
            <person name="Edwards D."/>
            <person name="Erskine W."/>
        </authorList>
    </citation>
    <scope>NUCLEOTIDE SEQUENCE [LARGE SCALE GENOMIC DNA]</scope>
    <source>
        <strain evidence="4">cv. Daliak</strain>
    </source>
</reference>
<dbReference type="OrthoDB" id="1113332at2759"/>
<feature type="region of interest" description="Disordered" evidence="1">
    <location>
        <begin position="62"/>
        <end position="91"/>
    </location>
</feature>